<feature type="domain" description="Peptidase C1A papain C-terminal" evidence="8">
    <location>
        <begin position="147"/>
        <end position="363"/>
    </location>
</feature>
<feature type="domain" description="Peptidase C1A papain C-terminal" evidence="8">
    <location>
        <begin position="727"/>
        <end position="948"/>
    </location>
</feature>
<evidence type="ECO:0000256" key="7">
    <source>
        <dbReference type="SAM" id="SignalP"/>
    </source>
</evidence>
<evidence type="ECO:0000256" key="3">
    <source>
        <dbReference type="ARBA" id="ARBA00022801"/>
    </source>
</evidence>
<keyword evidence="3" id="KW-0378">Hydrolase</keyword>
<dbReference type="PROSITE" id="PS00639">
    <property type="entry name" value="THIOL_PROTEASE_HIS"/>
    <property type="match status" value="2"/>
</dbReference>
<dbReference type="EMBL" id="KV891748">
    <property type="protein sequence ID" value="OON22529.1"/>
    <property type="molecule type" value="Genomic_DNA"/>
</dbReference>
<dbReference type="InterPro" id="IPR000668">
    <property type="entry name" value="Peptidase_C1A_C"/>
</dbReference>
<dbReference type="InterPro" id="IPR000169">
    <property type="entry name" value="Pept_cys_AS"/>
</dbReference>
<evidence type="ECO:0000259" key="9">
    <source>
        <dbReference type="SMART" id="SM00848"/>
    </source>
</evidence>
<feature type="domain" description="Peptidase C1A papain C-terminal" evidence="8">
    <location>
        <begin position="381"/>
        <end position="599"/>
    </location>
</feature>
<keyword evidence="2 10" id="KW-0645">Protease</keyword>
<dbReference type="SUPFAM" id="SSF54001">
    <property type="entry name" value="Cysteine proteinases"/>
    <property type="match status" value="3"/>
</dbReference>
<dbReference type="InterPro" id="IPR025660">
    <property type="entry name" value="Pept_his_AS"/>
</dbReference>
<protein>
    <submittedName>
        <fullName evidence="10">Papain family cysteine protease</fullName>
    </submittedName>
</protein>
<dbReference type="SMART" id="SM00848">
    <property type="entry name" value="Inhibitor_I29"/>
    <property type="match status" value="2"/>
</dbReference>
<organism evidence="10 11">
    <name type="scientific">Opisthorchis viverrini</name>
    <name type="common">Southeast Asian liver fluke</name>
    <dbReference type="NCBI Taxonomy" id="6198"/>
    <lineage>
        <taxon>Eukaryota</taxon>
        <taxon>Metazoa</taxon>
        <taxon>Spiralia</taxon>
        <taxon>Lophotrochozoa</taxon>
        <taxon>Platyhelminthes</taxon>
        <taxon>Trematoda</taxon>
        <taxon>Digenea</taxon>
        <taxon>Opisthorchiida</taxon>
        <taxon>Opisthorchiata</taxon>
        <taxon>Opisthorchiidae</taxon>
        <taxon>Opisthorchis</taxon>
    </lineage>
</organism>
<dbReference type="FunFam" id="3.90.70.10:FF:000006">
    <property type="entry name" value="Cathepsin S"/>
    <property type="match status" value="1"/>
</dbReference>
<dbReference type="PRINTS" id="PR00705">
    <property type="entry name" value="PAPAIN"/>
</dbReference>
<dbReference type="PROSITE" id="PS00139">
    <property type="entry name" value="THIOL_PROTEASE_CYS"/>
    <property type="match status" value="3"/>
</dbReference>
<dbReference type="Pfam" id="PF08246">
    <property type="entry name" value="Inhibitor_I29"/>
    <property type="match status" value="2"/>
</dbReference>
<keyword evidence="6" id="KW-1015">Disulfide bond</keyword>
<evidence type="ECO:0000256" key="4">
    <source>
        <dbReference type="ARBA" id="ARBA00022807"/>
    </source>
</evidence>
<keyword evidence="7" id="KW-0732">Signal</keyword>
<gene>
    <name evidence="10" type="ORF">X801_01569</name>
</gene>
<keyword evidence="5" id="KW-0865">Zymogen</keyword>
<accession>A0A1S8X719</accession>
<feature type="domain" description="Cathepsin propeptide inhibitor" evidence="9">
    <location>
        <begin position="642"/>
        <end position="702"/>
    </location>
</feature>
<evidence type="ECO:0000256" key="5">
    <source>
        <dbReference type="ARBA" id="ARBA00023145"/>
    </source>
</evidence>
<dbReference type="AlphaFoldDB" id="A0A1S8X719"/>
<dbReference type="GO" id="GO:0008234">
    <property type="term" value="F:cysteine-type peptidase activity"/>
    <property type="evidence" value="ECO:0007669"/>
    <property type="project" value="UniProtKB-KW"/>
</dbReference>
<evidence type="ECO:0000259" key="8">
    <source>
        <dbReference type="SMART" id="SM00645"/>
    </source>
</evidence>
<evidence type="ECO:0000256" key="1">
    <source>
        <dbReference type="ARBA" id="ARBA00008455"/>
    </source>
</evidence>
<dbReference type="Proteomes" id="UP000243686">
    <property type="component" value="Unassembled WGS sequence"/>
</dbReference>
<sequence length="949" mass="107296">MNAPLLLSLVLLHNCVVGHEVYDWDVLLTATKKSDIIPIGKLNCVDSLDDLMNYTVHIAWEQFKTEFDRHYSDTKEYAERMDAFCRSFLRVREHNKAYEAGQVTFKTGINEFSDWLPKERENICGGHVPVNLSNHSGARFRKIAAPPPKSIDWRTKGAVTPIRSQGGCGSCWAFASAAAVEGHAYIHNDRLEVLSTQQLIDCSSQYGNKACAGGDAILSFRYLKDADGLEREHDYPYISDKTLRPNPECKFDSTKWMAEVSAFVVLPKFDEDALLLAVGYYGPVAVSVDSRLQNFKDYRGDIYSDPLCGKDSDHAMVVVGYGEEKGTPYWIIKNSWGDRWGEKGYLRLLRGFPNERQHACVGRINISDHSGSRFTKIAAPPPREIDWRKKGAVTPVQRQGDCGACWAFAATGAIEGRHFIFEKRLEAFSSQQLVDCIRGNTTDGCNGGYPSEAFEYVENVGGLELERDYPYVSDETGFPNQFCGYDQTKQQIKLSGHVILPSEDEEALLQAVSIYGPIAILFDANHQSFKDYESDVYSEPNCGIIREDVNHAMLLVGYGEERGVPYWLIKNSWGENWGEKGYVKVQRGLEMFFLHNYVLCYEVYEWDVLLTANRKSDLIPKNKPTCIESLNDHLNYTVHLAWEKFKIEFDRKYTDSPEQFKRLDAFCQSFMRVREHNKAYEEGRVTFKRGINEFSDRFPNERQHACVGRINISDHSGSRFTKIAAPPPREIDWRKKGAVTPVQRQGPCGCCWAFGAAGAIEGHHYIHNDRLETLSVQQLVDCSHEGANEGCNGGDAPNAFKYVKNNGGLQLDQDYPYISNITDVPNPQCAYDRSKRAVQITGHVILPYFDEDALLQAVGFYGPVAVSFDARHTSFDDYKSDIYSEPNCGTTWDDVSHVMLVVGYGEERGVPYWLIKNSWGTKWGENGYMRVRRGVNMCAVAGFSSYPLV</sequence>
<evidence type="ECO:0000313" key="10">
    <source>
        <dbReference type="EMBL" id="OON22529.1"/>
    </source>
</evidence>
<dbReference type="FunFam" id="3.90.70.10:FF:000039">
    <property type="entry name" value="Cysteine proteinase 2, putative"/>
    <property type="match status" value="1"/>
</dbReference>
<dbReference type="SMART" id="SM00645">
    <property type="entry name" value="Pept_C1"/>
    <property type="match status" value="3"/>
</dbReference>
<dbReference type="InterPro" id="IPR013201">
    <property type="entry name" value="Prot_inhib_I29"/>
</dbReference>
<evidence type="ECO:0000256" key="2">
    <source>
        <dbReference type="ARBA" id="ARBA00022670"/>
    </source>
</evidence>
<dbReference type="InterPro" id="IPR039417">
    <property type="entry name" value="Peptidase_C1A_papain-like"/>
</dbReference>
<dbReference type="InterPro" id="IPR038765">
    <property type="entry name" value="Papain-like_cys_pep_sf"/>
</dbReference>
<dbReference type="InterPro" id="IPR013128">
    <property type="entry name" value="Peptidase_C1A"/>
</dbReference>
<keyword evidence="4" id="KW-0788">Thiol protease</keyword>
<proteinExistence type="inferred from homology"/>
<keyword evidence="11" id="KW-1185">Reference proteome</keyword>
<evidence type="ECO:0000313" key="11">
    <source>
        <dbReference type="Proteomes" id="UP000243686"/>
    </source>
</evidence>
<dbReference type="Gene3D" id="3.90.70.10">
    <property type="entry name" value="Cysteine proteinases"/>
    <property type="match status" value="3"/>
</dbReference>
<dbReference type="Pfam" id="PF00112">
    <property type="entry name" value="Peptidase_C1"/>
    <property type="match status" value="3"/>
</dbReference>
<feature type="signal peptide" evidence="7">
    <location>
        <begin position="1"/>
        <end position="18"/>
    </location>
</feature>
<name>A0A1S8X719_OPIVI</name>
<evidence type="ECO:0000256" key="6">
    <source>
        <dbReference type="ARBA" id="ARBA00023157"/>
    </source>
</evidence>
<dbReference type="GO" id="GO:0006508">
    <property type="term" value="P:proteolysis"/>
    <property type="evidence" value="ECO:0007669"/>
    <property type="project" value="UniProtKB-KW"/>
</dbReference>
<reference evidence="10 11" key="1">
    <citation type="submission" date="2015-03" db="EMBL/GenBank/DDBJ databases">
        <title>Draft genome of the nematode, Opisthorchis viverrini.</title>
        <authorList>
            <person name="Mitreva M."/>
        </authorList>
    </citation>
    <scope>NUCLEOTIDE SEQUENCE [LARGE SCALE GENOMIC DNA]</scope>
    <source>
        <strain evidence="10">Khon Kaen</strain>
    </source>
</reference>
<dbReference type="InterPro" id="IPR025661">
    <property type="entry name" value="Pept_asp_AS"/>
</dbReference>
<feature type="domain" description="Cathepsin propeptide inhibitor" evidence="9">
    <location>
        <begin position="60"/>
        <end position="120"/>
    </location>
</feature>
<feature type="chain" id="PRO_5013204571" evidence="7">
    <location>
        <begin position="19"/>
        <end position="949"/>
    </location>
</feature>
<dbReference type="PANTHER" id="PTHR12411">
    <property type="entry name" value="CYSTEINE PROTEASE FAMILY C1-RELATED"/>
    <property type="match status" value="1"/>
</dbReference>
<comment type="similarity">
    <text evidence="1">Belongs to the peptidase C1 family.</text>
</comment>
<dbReference type="CDD" id="cd02248">
    <property type="entry name" value="Peptidase_C1A"/>
    <property type="match status" value="3"/>
</dbReference>
<dbReference type="PROSITE" id="PS00640">
    <property type="entry name" value="THIOL_PROTEASE_ASN"/>
    <property type="match status" value="3"/>
</dbReference>
<dbReference type="FunFam" id="3.90.70.10:FF:000332">
    <property type="entry name" value="Cathepsin L1"/>
    <property type="match status" value="1"/>
</dbReference>